<organism evidence="1">
    <name type="scientific">Pseudidiomarina aestuarii</name>
    <dbReference type="NCBI Taxonomy" id="624146"/>
    <lineage>
        <taxon>Bacteria</taxon>
        <taxon>Pseudomonadati</taxon>
        <taxon>Pseudomonadota</taxon>
        <taxon>Gammaproteobacteria</taxon>
        <taxon>Alteromonadales</taxon>
        <taxon>Idiomarinaceae</taxon>
        <taxon>Pseudidiomarina</taxon>
    </lineage>
</organism>
<sequence>MNLWLFPIKTNWLLFFFLLFISCRLSALTFTEQEQAWIAANPEVTLGADFSWAPYDFLNEE</sequence>
<gene>
    <name evidence="1" type="ORF">C9940_05550</name>
</gene>
<proteinExistence type="predicted"/>
<dbReference type="AlphaFoldDB" id="A0A2T4CU05"/>
<comment type="caution">
    <text evidence="1">The sequence shown here is derived from an EMBL/GenBank/DDBJ whole genome shotgun (WGS) entry which is preliminary data.</text>
</comment>
<evidence type="ECO:0000313" key="1">
    <source>
        <dbReference type="EMBL" id="PTB85057.1"/>
    </source>
</evidence>
<name>A0A2T4CU05_9GAMM</name>
<protein>
    <submittedName>
        <fullName evidence="1">Uncharacterized protein</fullName>
    </submittedName>
</protein>
<dbReference type="EMBL" id="PYVN01000136">
    <property type="protein sequence ID" value="PTB85057.1"/>
    <property type="molecule type" value="Genomic_DNA"/>
</dbReference>
<accession>A0A2T4CU05</accession>
<feature type="non-terminal residue" evidence="1">
    <location>
        <position position="61"/>
    </location>
</feature>
<reference evidence="1" key="1">
    <citation type="submission" date="2018-03" db="EMBL/GenBank/DDBJ databases">
        <title>Cross-interface Injection: A General Nanoliter Liquid Handling Method Applied to Single Cells Genome Amplification Automated Nanoliter Liquid Handling Applied to Single Cell Multiple Displacement Amplification.</title>
        <authorList>
            <person name="Yun J."/>
            <person name="Xu P."/>
            <person name="Xu J."/>
            <person name="Dai X."/>
            <person name="Wang Y."/>
            <person name="Zheng X."/>
            <person name="Cao C."/>
            <person name="Yi Q."/>
            <person name="Zhu Y."/>
            <person name="Wang L."/>
            <person name="Dong Z."/>
            <person name="Huang Y."/>
            <person name="Huang L."/>
            <person name="Du W."/>
        </authorList>
    </citation>
    <scope>NUCLEOTIDE SEQUENCE [LARGE SCALE GENOMIC DNA]</scope>
    <source>
        <strain evidence="1">Z-D3-2</strain>
    </source>
</reference>